<reference evidence="1 2" key="1">
    <citation type="submission" date="2016-03" db="EMBL/GenBank/DDBJ databases">
        <title>Fine-scale spatial genetic structure of a fungal parasite of coffee scale insects.</title>
        <authorList>
            <person name="Jackson D."/>
            <person name="Zemenick K.A."/>
            <person name="Malloure B."/>
            <person name="Quandt C.A."/>
            <person name="James T.Y."/>
        </authorList>
    </citation>
    <scope>NUCLEOTIDE SEQUENCE [LARGE SCALE GENOMIC DNA]</scope>
    <source>
        <strain evidence="1 2">UM487</strain>
    </source>
</reference>
<name>A0A179IG42_CORDF</name>
<protein>
    <submittedName>
        <fullName evidence="1">Uncharacterized protein</fullName>
    </submittedName>
</protein>
<dbReference type="AlphaFoldDB" id="A0A179IG42"/>
<gene>
    <name evidence="1" type="ORF">LLEC1_03746</name>
</gene>
<keyword evidence="2" id="KW-1185">Reference proteome</keyword>
<sequence length="61" mass="6598">MHQDQVAEKPTAKSAGGLLSDDAEIAVWGSSDHTPVQGLYIPNKPFTSQAHMAFDADMVER</sequence>
<evidence type="ECO:0000313" key="1">
    <source>
        <dbReference type="EMBL" id="OAR01315.1"/>
    </source>
</evidence>
<dbReference type="Proteomes" id="UP000243081">
    <property type="component" value="Unassembled WGS sequence"/>
</dbReference>
<dbReference type="OrthoDB" id="92161at2759"/>
<evidence type="ECO:0000313" key="2">
    <source>
        <dbReference type="Proteomes" id="UP000243081"/>
    </source>
</evidence>
<proteinExistence type="predicted"/>
<comment type="caution">
    <text evidence="1">The sequence shown here is derived from an EMBL/GenBank/DDBJ whole genome shotgun (WGS) entry which is preliminary data.</text>
</comment>
<accession>A0A179IG42</accession>
<organism evidence="1 2">
    <name type="scientific">Cordyceps confragosa</name>
    <name type="common">Lecanicillium lecanii</name>
    <dbReference type="NCBI Taxonomy" id="2714763"/>
    <lineage>
        <taxon>Eukaryota</taxon>
        <taxon>Fungi</taxon>
        <taxon>Dikarya</taxon>
        <taxon>Ascomycota</taxon>
        <taxon>Pezizomycotina</taxon>
        <taxon>Sordariomycetes</taxon>
        <taxon>Hypocreomycetidae</taxon>
        <taxon>Hypocreales</taxon>
        <taxon>Cordycipitaceae</taxon>
        <taxon>Akanthomyces</taxon>
    </lineage>
</organism>
<dbReference type="EMBL" id="LUKN01001231">
    <property type="protein sequence ID" value="OAR01315.1"/>
    <property type="molecule type" value="Genomic_DNA"/>
</dbReference>